<dbReference type="RefSeq" id="WP_032549066.1">
    <property type="nucleotide sequence ID" value="NZ_JFFR01000002.1"/>
</dbReference>
<sequence>MTPDWIGAFVVGLIGAGHCMGMCGGIASILSIGAQKPSPITPVLYNFGRLLSYMVIGGLIGGAVSSLGQLSDFNAALAWLRLIAAMFMIVLALYIGKWWFGLLAFEKVGQRLWRYVSPIGQSLLPLKHPSHALPFGFVWGWLPCGLVYSMLTWAAVSGSWVNGAGIMLAFGLGTLPAMLTVGFGVGFLKKLQQADLFRQCGAILILLYGLFTAYQAIQLIIYTV</sequence>
<keyword evidence="1" id="KW-1133">Transmembrane helix</keyword>
<feature type="transmembrane region" description="Helical" evidence="1">
    <location>
        <begin position="82"/>
        <end position="105"/>
    </location>
</feature>
<feature type="transmembrane region" description="Helical" evidence="1">
    <location>
        <begin position="50"/>
        <end position="70"/>
    </location>
</feature>
<feature type="transmembrane region" description="Helical" evidence="1">
    <location>
        <begin position="166"/>
        <end position="188"/>
    </location>
</feature>
<reference evidence="3 4" key="1">
    <citation type="submission" date="2014-02" db="EMBL/GenBank/DDBJ databases">
        <title>Vibrio fortis Dalian14 Genome Sequencing.</title>
        <authorList>
            <person name="Wang Y."/>
            <person name="Song L."/>
            <person name="Liu G."/>
            <person name="Ding J."/>
        </authorList>
    </citation>
    <scope>NUCLEOTIDE SEQUENCE [LARGE SCALE GENOMIC DNA]</scope>
    <source>
        <strain evidence="3 4">Dalian14</strain>
    </source>
</reference>
<feature type="transmembrane region" description="Helical" evidence="1">
    <location>
        <begin position="200"/>
        <end position="221"/>
    </location>
</feature>
<dbReference type="STRING" id="212667.VFDL14_04910"/>
<feature type="transmembrane region" description="Helical" evidence="1">
    <location>
        <begin position="132"/>
        <end position="154"/>
    </location>
</feature>
<evidence type="ECO:0000313" key="3">
    <source>
        <dbReference type="EMBL" id="KDN30076.1"/>
    </source>
</evidence>
<dbReference type="AlphaFoldDB" id="A0A066URK1"/>
<accession>A0A066URK1</accession>
<dbReference type="EMBL" id="JFFR01000002">
    <property type="protein sequence ID" value="KDN30076.1"/>
    <property type="molecule type" value="Genomic_DNA"/>
</dbReference>
<dbReference type="Pfam" id="PF13386">
    <property type="entry name" value="DsbD_2"/>
    <property type="match status" value="1"/>
</dbReference>
<dbReference type="InterPro" id="IPR039447">
    <property type="entry name" value="UreH-like_TM_dom"/>
</dbReference>
<evidence type="ECO:0000313" key="4">
    <source>
        <dbReference type="Proteomes" id="UP000027219"/>
    </source>
</evidence>
<organism evidence="3 4">
    <name type="scientific">Vibrio fortis</name>
    <dbReference type="NCBI Taxonomy" id="212667"/>
    <lineage>
        <taxon>Bacteria</taxon>
        <taxon>Pseudomonadati</taxon>
        <taxon>Pseudomonadota</taxon>
        <taxon>Gammaproteobacteria</taxon>
        <taxon>Vibrionales</taxon>
        <taxon>Vibrionaceae</taxon>
        <taxon>Vibrio</taxon>
    </lineage>
</organism>
<feature type="domain" description="Urease accessory protein UreH-like transmembrane" evidence="2">
    <location>
        <begin position="8"/>
        <end position="210"/>
    </location>
</feature>
<comment type="caution">
    <text evidence="3">The sequence shown here is derived from an EMBL/GenBank/DDBJ whole genome shotgun (WGS) entry which is preliminary data.</text>
</comment>
<keyword evidence="1" id="KW-0812">Transmembrane</keyword>
<proteinExistence type="predicted"/>
<dbReference type="Proteomes" id="UP000027219">
    <property type="component" value="Unassembled WGS sequence"/>
</dbReference>
<evidence type="ECO:0000256" key="1">
    <source>
        <dbReference type="SAM" id="Phobius"/>
    </source>
</evidence>
<dbReference type="PANTHER" id="PTHR42208:SF1">
    <property type="entry name" value="HEAVY METAL TRANSPORTER"/>
    <property type="match status" value="1"/>
</dbReference>
<evidence type="ECO:0000259" key="2">
    <source>
        <dbReference type="Pfam" id="PF13386"/>
    </source>
</evidence>
<dbReference type="OrthoDB" id="9798690at2"/>
<gene>
    <name evidence="3" type="ORF">VFDL14_04910</name>
</gene>
<feature type="transmembrane region" description="Helical" evidence="1">
    <location>
        <begin position="6"/>
        <end position="30"/>
    </location>
</feature>
<dbReference type="PANTHER" id="PTHR42208">
    <property type="entry name" value="HEAVY METAL TRANSPORTER-RELATED"/>
    <property type="match status" value="1"/>
</dbReference>
<keyword evidence="1" id="KW-0472">Membrane</keyword>
<protein>
    <submittedName>
        <fullName evidence="3">Cytochrome biogenesis protein</fullName>
    </submittedName>
</protein>
<keyword evidence="4" id="KW-1185">Reference proteome</keyword>
<name>A0A066URK1_9VIBR</name>